<evidence type="ECO:0000259" key="7">
    <source>
        <dbReference type="PROSITE" id="PS51296"/>
    </source>
</evidence>
<evidence type="ECO:0000313" key="9">
    <source>
        <dbReference type="Proteomes" id="UP000061603"/>
    </source>
</evidence>
<keyword evidence="3" id="KW-0408">Iron</keyword>
<keyword evidence="2" id="KW-0479">Metal-binding</keyword>
<keyword evidence="1" id="KW-0001">2Fe-2S</keyword>
<dbReference type="GO" id="GO:0046872">
    <property type="term" value="F:metal ion binding"/>
    <property type="evidence" value="ECO:0007669"/>
    <property type="project" value="UniProtKB-KW"/>
</dbReference>
<dbReference type="CDD" id="cd03474">
    <property type="entry name" value="Rieske_T4moC"/>
    <property type="match status" value="1"/>
</dbReference>
<evidence type="ECO:0000256" key="5">
    <source>
        <dbReference type="ARBA" id="ARBA00034078"/>
    </source>
</evidence>
<dbReference type="Proteomes" id="UP000061603">
    <property type="component" value="Chromosome"/>
</dbReference>
<dbReference type="PANTHER" id="PTHR21496:SF0">
    <property type="entry name" value="RIESKE DOMAIN-CONTAINING PROTEIN"/>
    <property type="match status" value="1"/>
</dbReference>
<accession>A0A0C5IZI8</accession>
<evidence type="ECO:0000256" key="6">
    <source>
        <dbReference type="ARBA" id="ARBA00038001"/>
    </source>
</evidence>
<evidence type="ECO:0000313" key="8">
    <source>
        <dbReference type="EMBL" id="AJP48187.1"/>
    </source>
</evidence>
<dbReference type="PANTHER" id="PTHR21496">
    <property type="entry name" value="FERREDOXIN-RELATED"/>
    <property type="match status" value="1"/>
</dbReference>
<dbReference type="HOGENOM" id="CLU_055690_5_0_4"/>
<dbReference type="RefSeq" id="WP_202636603.1">
    <property type="nucleotide sequence ID" value="NZ_CP010554.1"/>
</dbReference>
<sequence>MAFAKVCTLDDLWEGEMESFQINGQEVLLLSMEGGDIRAYQGICPHQDILLVEGQFDGKALICRAHQWIFDARTGAGINPDDACLAEYPVKVEEENVFVDTEGVVPLFAHV</sequence>
<dbReference type="InterPro" id="IPR017941">
    <property type="entry name" value="Rieske_2Fe-2S"/>
</dbReference>
<dbReference type="Gene3D" id="2.102.10.10">
    <property type="entry name" value="Rieske [2Fe-2S] iron-sulphur domain"/>
    <property type="match status" value="1"/>
</dbReference>
<evidence type="ECO:0000256" key="2">
    <source>
        <dbReference type="ARBA" id="ARBA00022723"/>
    </source>
</evidence>
<keyword evidence="4" id="KW-0411">Iron-sulfur</keyword>
<gene>
    <name evidence="8" type="ORF">PG1C_06400</name>
</gene>
<dbReference type="PROSITE" id="PS51296">
    <property type="entry name" value="RIESKE"/>
    <property type="match status" value="1"/>
</dbReference>
<protein>
    <submittedName>
        <fullName evidence="8">2Fe-2S ferredoxin</fullName>
    </submittedName>
</protein>
<evidence type="ECO:0000256" key="1">
    <source>
        <dbReference type="ARBA" id="ARBA00022714"/>
    </source>
</evidence>
<dbReference type="InterPro" id="IPR036922">
    <property type="entry name" value="Rieske_2Fe-2S_sf"/>
</dbReference>
<name>A0A0C5IZI8_9PROT</name>
<dbReference type="PATRIC" id="fig|1565605.3.peg.1347"/>
<feature type="domain" description="Rieske" evidence="7">
    <location>
        <begin position="4"/>
        <end position="99"/>
    </location>
</feature>
<dbReference type="EMBL" id="CP010554">
    <property type="protein sequence ID" value="AJP48187.1"/>
    <property type="molecule type" value="Genomic_DNA"/>
</dbReference>
<dbReference type="KEGG" id="rbu:PG1C_06400"/>
<dbReference type="Pfam" id="PF00355">
    <property type="entry name" value="Rieske"/>
    <property type="match status" value="1"/>
</dbReference>
<dbReference type="AlphaFoldDB" id="A0A0C5IZI8"/>
<proteinExistence type="inferred from homology"/>
<organism evidence="8 9">
    <name type="scientific">Rugosibacter aromaticivorans</name>
    <dbReference type="NCBI Taxonomy" id="1565605"/>
    <lineage>
        <taxon>Bacteria</taxon>
        <taxon>Pseudomonadati</taxon>
        <taxon>Pseudomonadota</taxon>
        <taxon>Betaproteobacteria</taxon>
        <taxon>Nitrosomonadales</taxon>
        <taxon>Sterolibacteriaceae</taxon>
        <taxon>Rugosibacter</taxon>
    </lineage>
</organism>
<dbReference type="STRING" id="1565605.PG1C_06400"/>
<comment type="similarity">
    <text evidence="6">Belongs to the bacterial ring-hydroxylating dioxygenase ferredoxin component family.</text>
</comment>
<dbReference type="SUPFAM" id="SSF50022">
    <property type="entry name" value="ISP domain"/>
    <property type="match status" value="1"/>
</dbReference>
<reference evidence="8 9" key="1">
    <citation type="journal article" date="2015" name="Genome Announc.">
        <title>Complete Genome Sequence of a Novel Bacterium within the Family Rhodocyclaceae That Degrades Polycyclic Aromatic Hydrocarbons.</title>
        <authorList>
            <person name="Singleton D.R."/>
            <person name="Dickey A.N."/>
            <person name="Scholl E.H."/>
            <person name="Wright F.A."/>
            <person name="Aitken M.D."/>
        </authorList>
    </citation>
    <scope>NUCLEOTIDE SEQUENCE [LARGE SCALE GENOMIC DNA]</scope>
    <source>
        <strain evidence="9">PG1-Ca6</strain>
    </source>
</reference>
<dbReference type="GO" id="GO:0051537">
    <property type="term" value="F:2 iron, 2 sulfur cluster binding"/>
    <property type="evidence" value="ECO:0007669"/>
    <property type="project" value="UniProtKB-KW"/>
</dbReference>
<comment type="cofactor">
    <cofactor evidence="5">
        <name>[2Fe-2S] cluster</name>
        <dbReference type="ChEBI" id="CHEBI:190135"/>
    </cofactor>
</comment>
<evidence type="ECO:0000256" key="4">
    <source>
        <dbReference type="ARBA" id="ARBA00023014"/>
    </source>
</evidence>
<keyword evidence="9" id="KW-1185">Reference proteome</keyword>
<evidence type="ECO:0000256" key="3">
    <source>
        <dbReference type="ARBA" id="ARBA00023004"/>
    </source>
</evidence>